<proteinExistence type="predicted"/>
<organism evidence="1 2">
    <name type="scientific">Mycobacterium scrofulaceum</name>
    <dbReference type="NCBI Taxonomy" id="1783"/>
    <lineage>
        <taxon>Bacteria</taxon>
        <taxon>Bacillati</taxon>
        <taxon>Actinomycetota</taxon>
        <taxon>Actinomycetes</taxon>
        <taxon>Mycobacteriales</taxon>
        <taxon>Mycobacteriaceae</taxon>
        <taxon>Mycobacterium</taxon>
    </lineage>
</organism>
<evidence type="ECO:0000313" key="1">
    <source>
        <dbReference type="EMBL" id="OBH97619.1"/>
    </source>
</evidence>
<dbReference type="EMBL" id="LZJY01000274">
    <property type="protein sequence ID" value="OBH97619.1"/>
    <property type="molecule type" value="Genomic_DNA"/>
</dbReference>
<comment type="caution">
    <text evidence="1">The sequence shown here is derived from an EMBL/GenBank/DDBJ whole genome shotgun (WGS) entry which is preliminary data.</text>
</comment>
<evidence type="ECO:0000313" key="2">
    <source>
        <dbReference type="Proteomes" id="UP000092207"/>
    </source>
</evidence>
<name>A0A1A2V9W2_MYCSC</name>
<dbReference type="Proteomes" id="UP000092207">
    <property type="component" value="Unassembled WGS sequence"/>
</dbReference>
<reference evidence="1 2" key="1">
    <citation type="submission" date="2016-06" db="EMBL/GenBank/DDBJ databases">
        <authorList>
            <person name="Kjaerup R.B."/>
            <person name="Dalgaard T.S."/>
            <person name="Juul-Madsen H.R."/>
        </authorList>
    </citation>
    <scope>NUCLEOTIDE SEQUENCE [LARGE SCALE GENOMIC DNA]</scope>
    <source>
        <strain evidence="1 2">E2838</strain>
    </source>
</reference>
<gene>
    <name evidence="1" type="ORF">A5679_20510</name>
</gene>
<accession>A0A1A2V9W2</accession>
<protein>
    <submittedName>
        <fullName evidence="1">Uncharacterized protein</fullName>
    </submittedName>
</protein>
<dbReference type="AlphaFoldDB" id="A0A1A2V9W2"/>
<sequence length="153" mass="16080">MCKPGFVWRNAYSGDAVCVTPDVRDQAAADNAAAASRTVTAAGACQKWRGVTDELILAEDNGYKVFAYTSLTGQASFEGHGGPEVKGTINAGPGIRGSDIGFSVIWNNGWNSRYSGMIHPDGSARGGYEDFGPGNAGIHNGNWDSVAKFVCDQ</sequence>